<comment type="caution">
    <text evidence="1">The sequence shown here is derived from an EMBL/GenBank/DDBJ whole genome shotgun (WGS) entry which is preliminary data.</text>
</comment>
<dbReference type="Proteomes" id="UP001597058">
    <property type="component" value="Unassembled WGS sequence"/>
</dbReference>
<evidence type="ECO:0000313" key="1">
    <source>
        <dbReference type="EMBL" id="MFD1309068.1"/>
    </source>
</evidence>
<dbReference type="EMBL" id="JBHTMM010000033">
    <property type="protein sequence ID" value="MFD1309068.1"/>
    <property type="molecule type" value="Genomic_DNA"/>
</dbReference>
<proteinExistence type="predicted"/>
<dbReference type="RefSeq" id="WP_381328748.1">
    <property type="nucleotide sequence ID" value="NZ_JBHTMM010000033.1"/>
</dbReference>
<gene>
    <name evidence="1" type="ORF">ACFQ5X_24825</name>
</gene>
<name>A0ABW3XI01_9ACTN</name>
<accession>A0ABW3XI01</accession>
<protein>
    <submittedName>
        <fullName evidence="1">Uncharacterized protein</fullName>
    </submittedName>
</protein>
<evidence type="ECO:0000313" key="2">
    <source>
        <dbReference type="Proteomes" id="UP001597058"/>
    </source>
</evidence>
<organism evidence="1 2">
    <name type="scientific">Streptomyces kaempferi</name>
    <dbReference type="NCBI Taxonomy" id="333725"/>
    <lineage>
        <taxon>Bacteria</taxon>
        <taxon>Bacillati</taxon>
        <taxon>Actinomycetota</taxon>
        <taxon>Actinomycetes</taxon>
        <taxon>Kitasatosporales</taxon>
        <taxon>Streptomycetaceae</taxon>
        <taxon>Streptomyces</taxon>
    </lineage>
</organism>
<keyword evidence="2" id="KW-1185">Reference proteome</keyword>
<sequence>MKTNANPPTGYITIQPGPGPYDRECADIVRDIEHRLDPDETVTIHNGRPGNAQAVRELHQHQPDADYCDLCSNHGDTNWPCATIRALDATAEQ</sequence>
<reference evidence="2" key="1">
    <citation type="journal article" date="2019" name="Int. J. Syst. Evol. Microbiol.">
        <title>The Global Catalogue of Microorganisms (GCM) 10K type strain sequencing project: providing services to taxonomists for standard genome sequencing and annotation.</title>
        <authorList>
            <consortium name="The Broad Institute Genomics Platform"/>
            <consortium name="The Broad Institute Genome Sequencing Center for Infectious Disease"/>
            <person name="Wu L."/>
            <person name="Ma J."/>
        </authorList>
    </citation>
    <scope>NUCLEOTIDE SEQUENCE [LARGE SCALE GENOMIC DNA]</scope>
    <source>
        <strain evidence="2">CGMCC 4.7020</strain>
    </source>
</reference>